<dbReference type="InterPro" id="IPR044398">
    <property type="entry name" value="Globin-sensor_dom"/>
</dbReference>
<dbReference type="NCBIfam" id="TIGR00254">
    <property type="entry name" value="GGDEF"/>
    <property type="match status" value="1"/>
</dbReference>
<dbReference type="Gene3D" id="1.10.490.10">
    <property type="entry name" value="Globins"/>
    <property type="match status" value="1"/>
</dbReference>
<dbReference type="Gene3D" id="3.30.70.270">
    <property type="match status" value="1"/>
</dbReference>
<evidence type="ECO:0000256" key="3">
    <source>
        <dbReference type="ARBA" id="ARBA00029839"/>
    </source>
</evidence>
<dbReference type="CDD" id="cd01949">
    <property type="entry name" value="GGDEF"/>
    <property type="match status" value="1"/>
</dbReference>
<comment type="caution">
    <text evidence="6">The sequence shown here is derived from an EMBL/GenBank/DDBJ whole genome shotgun (WGS) entry which is preliminary data.</text>
</comment>
<evidence type="ECO:0000259" key="5">
    <source>
        <dbReference type="PROSITE" id="PS50887"/>
    </source>
</evidence>
<dbReference type="PANTHER" id="PTHR45138:SF9">
    <property type="entry name" value="DIGUANYLATE CYCLASE DGCM-RELATED"/>
    <property type="match status" value="1"/>
</dbReference>
<proteinExistence type="predicted"/>
<dbReference type="InterPro" id="IPR029787">
    <property type="entry name" value="Nucleotide_cyclase"/>
</dbReference>
<dbReference type="GO" id="GO:0020037">
    <property type="term" value="F:heme binding"/>
    <property type="evidence" value="ECO:0007669"/>
    <property type="project" value="InterPro"/>
</dbReference>
<dbReference type="EC" id="2.7.7.65" evidence="1"/>
<dbReference type="AlphaFoldDB" id="A0A7W6JXW4"/>
<accession>A0A7W6JXW4</accession>
<dbReference type="PROSITE" id="PS50887">
    <property type="entry name" value="GGDEF"/>
    <property type="match status" value="1"/>
</dbReference>
<dbReference type="Proteomes" id="UP000584824">
    <property type="component" value="Unassembled WGS sequence"/>
</dbReference>
<dbReference type="GO" id="GO:0052621">
    <property type="term" value="F:diguanylate cyclase activity"/>
    <property type="evidence" value="ECO:0007669"/>
    <property type="project" value="UniProtKB-EC"/>
</dbReference>
<comment type="catalytic activity">
    <reaction evidence="4">
        <text>2 GTP = 3',3'-c-di-GMP + 2 diphosphate</text>
        <dbReference type="Rhea" id="RHEA:24898"/>
        <dbReference type="ChEBI" id="CHEBI:33019"/>
        <dbReference type="ChEBI" id="CHEBI:37565"/>
        <dbReference type="ChEBI" id="CHEBI:58805"/>
        <dbReference type="EC" id="2.7.7.65"/>
    </reaction>
</comment>
<dbReference type="GO" id="GO:0005886">
    <property type="term" value="C:plasma membrane"/>
    <property type="evidence" value="ECO:0007669"/>
    <property type="project" value="TreeGrafter"/>
</dbReference>
<dbReference type="GO" id="GO:0043709">
    <property type="term" value="P:cell adhesion involved in single-species biofilm formation"/>
    <property type="evidence" value="ECO:0007669"/>
    <property type="project" value="TreeGrafter"/>
</dbReference>
<dbReference type="InterPro" id="IPR043128">
    <property type="entry name" value="Rev_trsase/Diguanyl_cyclase"/>
</dbReference>
<feature type="domain" description="GGDEF" evidence="5">
    <location>
        <begin position="322"/>
        <end position="455"/>
    </location>
</feature>
<organism evidence="6 7">
    <name type="scientific">Allorhizobium borbori</name>
    <dbReference type="NCBI Taxonomy" id="485907"/>
    <lineage>
        <taxon>Bacteria</taxon>
        <taxon>Pseudomonadati</taxon>
        <taxon>Pseudomonadota</taxon>
        <taxon>Alphaproteobacteria</taxon>
        <taxon>Hyphomicrobiales</taxon>
        <taxon>Rhizobiaceae</taxon>
        <taxon>Rhizobium/Agrobacterium group</taxon>
        <taxon>Allorhizobium</taxon>
    </lineage>
</organism>
<dbReference type="FunFam" id="3.30.70.270:FF:000001">
    <property type="entry name" value="Diguanylate cyclase domain protein"/>
    <property type="match status" value="1"/>
</dbReference>
<dbReference type="InterPro" id="IPR012292">
    <property type="entry name" value="Globin/Proto"/>
</dbReference>
<dbReference type="GO" id="GO:1902201">
    <property type="term" value="P:negative regulation of bacterial-type flagellum-dependent cell motility"/>
    <property type="evidence" value="ECO:0007669"/>
    <property type="project" value="TreeGrafter"/>
</dbReference>
<evidence type="ECO:0000256" key="1">
    <source>
        <dbReference type="ARBA" id="ARBA00012528"/>
    </source>
</evidence>
<dbReference type="EMBL" id="JACIDU010000001">
    <property type="protein sequence ID" value="MBB4101547.1"/>
    <property type="molecule type" value="Genomic_DNA"/>
</dbReference>
<evidence type="ECO:0000313" key="6">
    <source>
        <dbReference type="EMBL" id="MBB4101547.1"/>
    </source>
</evidence>
<dbReference type="InterPro" id="IPR009050">
    <property type="entry name" value="Globin-like_sf"/>
</dbReference>
<keyword evidence="7" id="KW-1185">Reference proteome</keyword>
<dbReference type="InterPro" id="IPR000160">
    <property type="entry name" value="GGDEF_dom"/>
</dbReference>
<keyword evidence="6" id="KW-0808">Transferase</keyword>
<evidence type="ECO:0000256" key="2">
    <source>
        <dbReference type="ARBA" id="ARBA00015125"/>
    </source>
</evidence>
<evidence type="ECO:0000313" key="7">
    <source>
        <dbReference type="Proteomes" id="UP000584824"/>
    </source>
</evidence>
<gene>
    <name evidence="6" type="ORF">GGQ66_000063</name>
</gene>
<dbReference type="SUPFAM" id="SSF46458">
    <property type="entry name" value="Globin-like"/>
    <property type="match status" value="1"/>
</dbReference>
<keyword evidence="6" id="KW-0548">Nucleotidyltransferase</keyword>
<dbReference type="Pfam" id="PF21118">
    <property type="entry name" value="DosC_2nd"/>
    <property type="match status" value="1"/>
</dbReference>
<protein>
    <recommendedName>
        <fullName evidence="2">Diguanylate cyclase DosC</fullName>
        <ecNumber evidence="1">2.7.7.65</ecNumber>
    </recommendedName>
    <alternativeName>
        <fullName evidence="3">Direct oxygen-sensing cyclase</fullName>
    </alternativeName>
</protein>
<evidence type="ECO:0000256" key="4">
    <source>
        <dbReference type="ARBA" id="ARBA00034247"/>
    </source>
</evidence>
<name>A0A7W6JXW4_9HYPH</name>
<sequence length="467" mass="53479">MPDRFVEDWRTLVSQTALATRQIISDIVIQHEHDLRQRYGSYLLADPELAELMHAEDIRHEFAGRFVEWVKRLVDPNATAGDLFFTEQHQIGELLARIGFPPHALARSTRKLKLWFLRHLAERNVPREQLVDMMTFIITLFDIALEVRETSYQQEITVDVRVTEAYRLHLLGQNLAMERERQRAALMEWGHAILAAFYQRVPAGSLPKLWKADFGLWLNHKAHILFEREPKLARIRAAVDRVDTQLVPRLQALTFENPEDVRETTRQIEEEIASIKFLVNTIFDEHIEIESGRDPLTRLLTRRFMPSVLMREVHLQKAPNASGFCVLLIDVDHFKTINDTYGHKAGDQALSLIAAAINDNVRQTDFVFRYGGEEILVLLIECDERQGLQRAEKIRIGVENLVIPVADGVDVSVTVSIGLAAFQGELDYKAILTRADRAVYEAKSLGRNRVVIADPRSLTRSDLSTAL</sequence>
<dbReference type="InterPro" id="IPR048442">
    <property type="entry name" value="DosC_2nd"/>
</dbReference>
<dbReference type="RefSeq" id="WP_183788257.1">
    <property type="nucleotide sequence ID" value="NZ_JACIDU010000001.1"/>
</dbReference>
<dbReference type="GO" id="GO:0019825">
    <property type="term" value="F:oxygen binding"/>
    <property type="evidence" value="ECO:0007669"/>
    <property type="project" value="InterPro"/>
</dbReference>
<dbReference type="PANTHER" id="PTHR45138">
    <property type="entry name" value="REGULATORY COMPONENTS OF SENSORY TRANSDUCTION SYSTEM"/>
    <property type="match status" value="1"/>
</dbReference>
<dbReference type="InterPro" id="IPR050469">
    <property type="entry name" value="Diguanylate_Cyclase"/>
</dbReference>
<dbReference type="Pfam" id="PF11563">
    <property type="entry name" value="Protoglobin"/>
    <property type="match status" value="1"/>
</dbReference>
<reference evidence="6 7" key="1">
    <citation type="submission" date="2020-08" db="EMBL/GenBank/DDBJ databases">
        <title>Genomic Encyclopedia of Type Strains, Phase IV (KMG-IV): sequencing the most valuable type-strain genomes for metagenomic binning, comparative biology and taxonomic classification.</title>
        <authorList>
            <person name="Goeker M."/>
        </authorList>
    </citation>
    <scope>NUCLEOTIDE SEQUENCE [LARGE SCALE GENOMIC DNA]</scope>
    <source>
        <strain evidence="6 7">DSM 26385</strain>
    </source>
</reference>
<dbReference type="SMART" id="SM00267">
    <property type="entry name" value="GGDEF"/>
    <property type="match status" value="1"/>
</dbReference>
<dbReference type="SUPFAM" id="SSF55073">
    <property type="entry name" value="Nucleotide cyclase"/>
    <property type="match status" value="1"/>
</dbReference>
<dbReference type="Pfam" id="PF00990">
    <property type="entry name" value="GGDEF"/>
    <property type="match status" value="1"/>
</dbReference>